<feature type="compositionally biased region" description="Gly residues" evidence="1">
    <location>
        <begin position="242"/>
        <end position="256"/>
    </location>
</feature>
<feature type="region of interest" description="Disordered" evidence="1">
    <location>
        <begin position="216"/>
        <end position="259"/>
    </location>
</feature>
<keyword evidence="2" id="KW-0732">Signal</keyword>
<accession>A0A1M6JZD8</accession>
<dbReference type="PANTHER" id="PTHR40050:SF1">
    <property type="entry name" value="INNER SPORE COAT PROTEIN H"/>
    <property type="match status" value="1"/>
</dbReference>
<dbReference type="Proteomes" id="UP000184386">
    <property type="component" value="Unassembled WGS sequence"/>
</dbReference>
<evidence type="ECO:0000256" key="2">
    <source>
        <dbReference type="SAM" id="SignalP"/>
    </source>
</evidence>
<feature type="compositionally biased region" description="Polar residues" evidence="1">
    <location>
        <begin position="582"/>
        <end position="604"/>
    </location>
</feature>
<feature type="region of interest" description="Disordered" evidence="1">
    <location>
        <begin position="582"/>
        <end position="657"/>
    </location>
</feature>
<sequence length="657" mass="71703">MKKRRIAMILLLAMALIVTGCSKEVSPKEKEKQSASDKTKESADYATKLFGKAVITVKIKADKAEWKNLMENAEAKNYIKADVTIGNMTYKDVGIKTKGNTSLTQVAATDSDRFSLKLNFDKYVEDQNCYGLDKLVLNNVFGDTTYLKEYMSYDLFDYLEVPSSLHTFADIYVNDENYGFYLALEDVDDSFLTRNYGEDYTGAAYKPESFEMNADAKKAGGGNLPQGNNGGYFGGENQPQGNDGGNPGGNPGGGKDGQNMDIAKLFTLTDKSGKETDWNKIIPDNFKTDSISQIIYKDGTAADFNFRDLMNMDLTKIAAFKDENGAKADVSGYTLAVSFKKPQNTSGKQGQNDDKQNQGVPDNKGAGGAGGQNGGSLGVNLVYNGDELSNYSNIFDNAITKTKETDNKRLIATLKAISEGKDLEKYIDVDEVLRYTAVNVFLVNLDSYFSNMGHNYVLYEDKGKLSMLPWDYNLSFGTFNKSGNSDAVNYAIDTVFDNVTAEERPVIGLLLKNDEYKEKYHKYLSQLAEYVTSGKFDEKADSLSKTIDSYVKNDTTSFEGYDAFKEGISVLKEFTKLRAESVSGQLDGSIPSTTEAQSGSTALVDSSGIDLSKLGGMENNKGQNGFGGGPGMNSNAPNESSSSKPQKDNGEAASKGK</sequence>
<dbReference type="RefSeq" id="WP_073272149.1">
    <property type="nucleotide sequence ID" value="NZ_FRAC01000006.1"/>
</dbReference>
<dbReference type="OrthoDB" id="3235126at2"/>
<evidence type="ECO:0000313" key="3">
    <source>
        <dbReference type="EMBL" id="SHJ52035.1"/>
    </source>
</evidence>
<proteinExistence type="predicted"/>
<dbReference type="PANTHER" id="PTHR40050">
    <property type="entry name" value="INNER SPORE COAT PROTEIN H"/>
    <property type="match status" value="1"/>
</dbReference>
<keyword evidence="4" id="KW-1185">Reference proteome</keyword>
<organism evidence="3 4">
    <name type="scientific">Anaerocolumna jejuensis DSM 15929</name>
    <dbReference type="NCBI Taxonomy" id="1121322"/>
    <lineage>
        <taxon>Bacteria</taxon>
        <taxon>Bacillati</taxon>
        <taxon>Bacillota</taxon>
        <taxon>Clostridia</taxon>
        <taxon>Lachnospirales</taxon>
        <taxon>Lachnospiraceae</taxon>
        <taxon>Anaerocolumna</taxon>
    </lineage>
</organism>
<protein>
    <submittedName>
        <fullName evidence="3">CotH protein</fullName>
    </submittedName>
</protein>
<dbReference type="Pfam" id="PF08757">
    <property type="entry name" value="CotH"/>
    <property type="match status" value="2"/>
</dbReference>
<feature type="region of interest" description="Disordered" evidence="1">
    <location>
        <begin position="342"/>
        <end position="372"/>
    </location>
</feature>
<feature type="signal peptide" evidence="2">
    <location>
        <begin position="1"/>
        <end position="20"/>
    </location>
</feature>
<reference evidence="3 4" key="1">
    <citation type="submission" date="2016-11" db="EMBL/GenBank/DDBJ databases">
        <authorList>
            <person name="Jaros S."/>
            <person name="Januszkiewicz K."/>
            <person name="Wedrychowicz H."/>
        </authorList>
    </citation>
    <scope>NUCLEOTIDE SEQUENCE [LARGE SCALE GENOMIC DNA]</scope>
    <source>
        <strain evidence="3 4">DSM 15929</strain>
    </source>
</reference>
<feature type="chain" id="PRO_5039053959" evidence="2">
    <location>
        <begin position="21"/>
        <end position="657"/>
    </location>
</feature>
<name>A0A1M6JZD8_9FIRM</name>
<dbReference type="EMBL" id="FRAC01000006">
    <property type="protein sequence ID" value="SHJ52035.1"/>
    <property type="molecule type" value="Genomic_DNA"/>
</dbReference>
<dbReference type="STRING" id="1121322.SAMN02745136_00267"/>
<gene>
    <name evidence="3" type="ORF">SAMN02745136_00267</name>
</gene>
<feature type="compositionally biased region" description="Gly residues" evidence="1">
    <location>
        <begin position="219"/>
        <end position="234"/>
    </location>
</feature>
<evidence type="ECO:0000313" key="4">
    <source>
        <dbReference type="Proteomes" id="UP000184386"/>
    </source>
</evidence>
<dbReference type="PROSITE" id="PS51257">
    <property type="entry name" value="PROKAR_LIPOPROTEIN"/>
    <property type="match status" value="1"/>
</dbReference>
<dbReference type="AlphaFoldDB" id="A0A1M6JZD8"/>
<dbReference type="InterPro" id="IPR014867">
    <property type="entry name" value="Spore_coat_CotH_CotH2/3/7"/>
</dbReference>
<evidence type="ECO:0000256" key="1">
    <source>
        <dbReference type="SAM" id="MobiDB-lite"/>
    </source>
</evidence>